<dbReference type="PANTHER" id="PTHR42718:SF46">
    <property type="entry name" value="BLR6921 PROTEIN"/>
    <property type="match status" value="1"/>
</dbReference>
<evidence type="ECO:0000256" key="5">
    <source>
        <dbReference type="ARBA" id="ARBA00022989"/>
    </source>
</evidence>
<dbReference type="PROSITE" id="PS50850">
    <property type="entry name" value="MFS"/>
    <property type="match status" value="1"/>
</dbReference>
<dbReference type="InterPro" id="IPR020846">
    <property type="entry name" value="MFS_dom"/>
</dbReference>
<feature type="transmembrane region" description="Helical" evidence="7">
    <location>
        <begin position="337"/>
        <end position="356"/>
    </location>
</feature>
<dbReference type="PANTHER" id="PTHR42718">
    <property type="entry name" value="MAJOR FACILITATOR SUPERFAMILY MULTIDRUG TRANSPORTER MFSC"/>
    <property type="match status" value="1"/>
</dbReference>
<feature type="transmembrane region" description="Helical" evidence="7">
    <location>
        <begin position="306"/>
        <end position="325"/>
    </location>
</feature>
<dbReference type="InterPro" id="IPR036259">
    <property type="entry name" value="MFS_trans_sf"/>
</dbReference>
<dbReference type="PROSITE" id="PS00216">
    <property type="entry name" value="SUGAR_TRANSPORT_1"/>
    <property type="match status" value="1"/>
</dbReference>
<evidence type="ECO:0000313" key="10">
    <source>
        <dbReference type="Proteomes" id="UP001056035"/>
    </source>
</evidence>
<name>A0ABY5DPZ1_9ACTN</name>
<proteinExistence type="predicted"/>
<reference evidence="9 10" key="1">
    <citation type="submission" date="2022-06" db="EMBL/GenBank/DDBJ databases">
        <title>Paraconexibacter antarcticus.</title>
        <authorList>
            <person name="Kim C.S."/>
        </authorList>
    </citation>
    <scope>NUCLEOTIDE SEQUENCE [LARGE SCALE GENOMIC DNA]</scope>
    <source>
        <strain evidence="9 10">02-257</strain>
    </source>
</reference>
<evidence type="ECO:0000313" key="9">
    <source>
        <dbReference type="EMBL" id="UTI64103.1"/>
    </source>
</evidence>
<evidence type="ECO:0000256" key="1">
    <source>
        <dbReference type="ARBA" id="ARBA00004651"/>
    </source>
</evidence>
<feature type="transmembrane region" description="Helical" evidence="7">
    <location>
        <begin position="170"/>
        <end position="189"/>
    </location>
</feature>
<keyword evidence="6 7" id="KW-0472">Membrane</keyword>
<dbReference type="EMBL" id="CP098502">
    <property type="protein sequence ID" value="UTI64103.1"/>
    <property type="molecule type" value="Genomic_DNA"/>
</dbReference>
<feature type="transmembrane region" description="Helical" evidence="7">
    <location>
        <begin position="402"/>
        <end position="426"/>
    </location>
</feature>
<dbReference type="Gene3D" id="1.20.1720.10">
    <property type="entry name" value="Multidrug resistance protein D"/>
    <property type="match status" value="1"/>
</dbReference>
<evidence type="ECO:0000256" key="6">
    <source>
        <dbReference type="ARBA" id="ARBA00023136"/>
    </source>
</evidence>
<dbReference type="Gene3D" id="1.20.1250.20">
    <property type="entry name" value="MFS general substrate transporter like domains"/>
    <property type="match status" value="1"/>
</dbReference>
<feature type="transmembrane region" description="Helical" evidence="7">
    <location>
        <begin position="368"/>
        <end position="390"/>
    </location>
</feature>
<feature type="transmembrane region" description="Helical" evidence="7">
    <location>
        <begin position="53"/>
        <end position="72"/>
    </location>
</feature>
<organism evidence="9 10">
    <name type="scientific">Paraconexibacter antarcticus</name>
    <dbReference type="NCBI Taxonomy" id="2949664"/>
    <lineage>
        <taxon>Bacteria</taxon>
        <taxon>Bacillati</taxon>
        <taxon>Actinomycetota</taxon>
        <taxon>Thermoleophilia</taxon>
        <taxon>Solirubrobacterales</taxon>
        <taxon>Paraconexibacteraceae</taxon>
        <taxon>Paraconexibacter</taxon>
    </lineage>
</organism>
<dbReference type="InterPro" id="IPR011701">
    <property type="entry name" value="MFS"/>
</dbReference>
<keyword evidence="2" id="KW-0813">Transport</keyword>
<feature type="transmembrane region" description="Helical" evidence="7">
    <location>
        <begin position="144"/>
        <end position="164"/>
    </location>
</feature>
<dbReference type="Proteomes" id="UP001056035">
    <property type="component" value="Chromosome"/>
</dbReference>
<dbReference type="Pfam" id="PF07690">
    <property type="entry name" value="MFS_1"/>
    <property type="match status" value="1"/>
</dbReference>
<feature type="domain" description="Major facilitator superfamily (MFS) profile" evidence="8">
    <location>
        <begin position="18"/>
        <end position="474"/>
    </location>
</feature>
<evidence type="ECO:0000256" key="2">
    <source>
        <dbReference type="ARBA" id="ARBA00022448"/>
    </source>
</evidence>
<dbReference type="RefSeq" id="WP_254570816.1">
    <property type="nucleotide sequence ID" value="NZ_CP098502.1"/>
</dbReference>
<dbReference type="InterPro" id="IPR005829">
    <property type="entry name" value="Sugar_transporter_CS"/>
</dbReference>
<sequence length="495" mass="50831">MTSTHITDDRFDRRAWALLLVVCGAVFLDGLDVSMVGVALPSIDADLHLSTTSLQWIVSGYVLGYGGFLLLGGRAADLLGRRRVFLAALTLFAIASLLGGLVSDGTLLIATRFLKGTAAAFTAPAALSIVTTTFAEGPARNRALAIYAATGATGFSSGLVFGGVLTELGWRLTFLVPVVLTAGLIVLALKHVPRGESQAAGLSARTFDLPGATLITGSMLLAVFTIVQAPTAGWGSLRTLLSLAAAVALIATFVRVELRSSHPLVRLGILRSAKLRRANLTAMTVFGAWIGFQFVGTLYMQQLRGWSAFEMAGAFLPAGLIVAFGSPRSAALVSRYGSARVVAVGMLAFVGAYALSTGIAEDSAYATSILPTMVLAGIGFMLTFGPLNMAATDGIADHEQGLASGLLFTSLQFGGAVTLAVATAAMDAGTRASSAADGSAGARLDGFHAALVVSVVVAIGGALIAAGGVLPELRAWGARFRSAWQTAYAAAGDRS</sequence>
<feature type="transmembrane region" description="Helical" evidence="7">
    <location>
        <begin position="446"/>
        <end position="470"/>
    </location>
</feature>
<dbReference type="SUPFAM" id="SSF103473">
    <property type="entry name" value="MFS general substrate transporter"/>
    <property type="match status" value="1"/>
</dbReference>
<keyword evidence="3" id="KW-1003">Cell membrane</keyword>
<feature type="transmembrane region" description="Helical" evidence="7">
    <location>
        <begin position="84"/>
        <end position="101"/>
    </location>
</feature>
<feature type="transmembrane region" description="Helical" evidence="7">
    <location>
        <begin position="113"/>
        <end position="132"/>
    </location>
</feature>
<evidence type="ECO:0000256" key="3">
    <source>
        <dbReference type="ARBA" id="ARBA00022475"/>
    </source>
</evidence>
<evidence type="ECO:0000259" key="8">
    <source>
        <dbReference type="PROSITE" id="PS50850"/>
    </source>
</evidence>
<evidence type="ECO:0000256" key="7">
    <source>
        <dbReference type="SAM" id="Phobius"/>
    </source>
</evidence>
<protein>
    <submittedName>
        <fullName evidence="9">MFS transporter</fullName>
    </submittedName>
</protein>
<dbReference type="CDD" id="cd17321">
    <property type="entry name" value="MFS_MMR_MDR_like"/>
    <property type="match status" value="1"/>
</dbReference>
<keyword evidence="4 7" id="KW-0812">Transmembrane</keyword>
<gene>
    <name evidence="9" type="ORF">NBH00_22540</name>
</gene>
<evidence type="ECO:0000256" key="4">
    <source>
        <dbReference type="ARBA" id="ARBA00022692"/>
    </source>
</evidence>
<accession>A0ABY5DPZ1</accession>
<keyword evidence="5 7" id="KW-1133">Transmembrane helix</keyword>
<feature type="transmembrane region" description="Helical" evidence="7">
    <location>
        <begin position="209"/>
        <end position="227"/>
    </location>
</feature>
<feature type="transmembrane region" description="Helical" evidence="7">
    <location>
        <begin position="239"/>
        <end position="258"/>
    </location>
</feature>
<comment type="subcellular location">
    <subcellularLocation>
        <location evidence="1">Cell membrane</location>
        <topology evidence="1">Multi-pass membrane protein</topology>
    </subcellularLocation>
</comment>
<feature type="transmembrane region" description="Helical" evidence="7">
    <location>
        <begin position="16"/>
        <end position="41"/>
    </location>
</feature>
<feature type="transmembrane region" description="Helical" evidence="7">
    <location>
        <begin position="279"/>
        <end position="300"/>
    </location>
</feature>
<keyword evidence="10" id="KW-1185">Reference proteome</keyword>